<keyword evidence="1" id="KW-0472">Membrane</keyword>
<dbReference type="Proteomes" id="UP000029737">
    <property type="component" value="Unassembled WGS sequence"/>
</dbReference>
<comment type="caution">
    <text evidence="2">The sequence shown here is derived from an EMBL/GenBank/DDBJ whole genome shotgun (WGS) entry which is preliminary data.</text>
</comment>
<evidence type="ECO:0000313" key="3">
    <source>
        <dbReference type="Proteomes" id="UP000029737"/>
    </source>
</evidence>
<feature type="transmembrane region" description="Helical" evidence="1">
    <location>
        <begin position="12"/>
        <end position="33"/>
    </location>
</feature>
<proteinExistence type="predicted"/>
<evidence type="ECO:0000313" key="2">
    <source>
        <dbReference type="EMBL" id="KGI80555.1"/>
    </source>
</evidence>
<evidence type="ECO:0000256" key="1">
    <source>
        <dbReference type="SAM" id="Phobius"/>
    </source>
</evidence>
<feature type="transmembrane region" description="Helical" evidence="1">
    <location>
        <begin position="42"/>
        <end position="62"/>
    </location>
</feature>
<accession>A0ABR4X1Q1</accession>
<keyword evidence="1" id="KW-0812">Transmembrane</keyword>
<keyword evidence="1" id="KW-1133">Transmembrane helix</keyword>
<evidence type="ECO:0008006" key="4">
    <source>
        <dbReference type="Google" id="ProtNLM"/>
    </source>
</evidence>
<name>A0ABR4X1Q1_9ACTN</name>
<protein>
    <recommendedName>
        <fullName evidence="4">ABC transporter permease</fullName>
    </recommendedName>
</protein>
<keyword evidence="3" id="KW-1185">Reference proteome</keyword>
<reference evidence="2 3" key="1">
    <citation type="journal article" date="2014" name="PLoS ONE">
        <title>Identification and Characterization of a New Erythromycin Biosynthetic Gene Cluster in Actinopolyspora erythraea YIM90600, a Novel Erythronolide-Producing Halophilic Actinomycete Isolated from Salt Field.</title>
        <authorList>
            <person name="Chen D."/>
            <person name="Feng J."/>
            <person name="Huang L."/>
            <person name="Zhang Q."/>
            <person name="Wu J."/>
            <person name="Zhu X."/>
            <person name="Duan Y."/>
            <person name="Xu Z."/>
        </authorList>
    </citation>
    <scope>NUCLEOTIDE SEQUENCE [LARGE SCALE GENOMIC DNA]</scope>
    <source>
        <strain evidence="2 3">YIM90600</strain>
    </source>
</reference>
<gene>
    <name evidence="2" type="ORF">IL38_16975</name>
</gene>
<organism evidence="2 3">
    <name type="scientific">Actinopolyspora erythraea</name>
    <dbReference type="NCBI Taxonomy" id="414996"/>
    <lineage>
        <taxon>Bacteria</taxon>
        <taxon>Bacillati</taxon>
        <taxon>Actinomycetota</taxon>
        <taxon>Actinomycetes</taxon>
        <taxon>Actinopolysporales</taxon>
        <taxon>Actinopolysporaceae</taxon>
        <taxon>Actinopolyspora</taxon>
    </lineage>
</organism>
<sequence length="77" mass="7985">MVWQVWPRGLPFQLLGIVLGVAVTGALVSLVGLRPPGRVDRLVMAAAVTGGLLLAAPTWLLASVLGTRVRSEVGRAG</sequence>
<dbReference type="EMBL" id="JPMV01000031">
    <property type="protein sequence ID" value="KGI80555.1"/>
    <property type="molecule type" value="Genomic_DNA"/>
</dbReference>